<organism evidence="3 4">
    <name type="scientific">Xiphophorus couchianus</name>
    <name type="common">Monterrey platyfish</name>
    <dbReference type="NCBI Taxonomy" id="32473"/>
    <lineage>
        <taxon>Eukaryota</taxon>
        <taxon>Metazoa</taxon>
        <taxon>Chordata</taxon>
        <taxon>Craniata</taxon>
        <taxon>Vertebrata</taxon>
        <taxon>Euteleostomi</taxon>
        <taxon>Actinopterygii</taxon>
        <taxon>Neopterygii</taxon>
        <taxon>Teleostei</taxon>
        <taxon>Neoteleostei</taxon>
        <taxon>Acanthomorphata</taxon>
        <taxon>Ovalentaria</taxon>
        <taxon>Atherinomorphae</taxon>
        <taxon>Cyprinodontiformes</taxon>
        <taxon>Poeciliidae</taxon>
        <taxon>Poeciliinae</taxon>
        <taxon>Xiphophorus</taxon>
    </lineage>
</organism>
<reference evidence="3" key="2">
    <citation type="submission" date="2025-09" db="UniProtKB">
        <authorList>
            <consortium name="Ensembl"/>
        </authorList>
    </citation>
    <scope>IDENTIFICATION</scope>
</reference>
<name>A0A3B5MUL5_9TELE</name>
<evidence type="ECO:0000256" key="2">
    <source>
        <dbReference type="SAM" id="Phobius"/>
    </source>
</evidence>
<dbReference type="GO" id="GO:0020037">
    <property type="term" value="F:heme binding"/>
    <property type="evidence" value="ECO:0007669"/>
    <property type="project" value="InterPro"/>
</dbReference>
<dbReference type="Ensembl" id="ENSXCOT00000027791.1">
    <property type="protein sequence ID" value="ENSXCOP00000027458.1"/>
    <property type="gene ID" value="ENSXCOG00000020502.1"/>
</dbReference>
<dbReference type="InterPro" id="IPR052666">
    <property type="entry name" value="CYP450_20A1-like"/>
</dbReference>
<dbReference type="STRING" id="32473.ENSXCOP00000027458"/>
<feature type="transmembrane region" description="Helical" evidence="2">
    <location>
        <begin position="115"/>
        <end position="134"/>
    </location>
</feature>
<dbReference type="Gene3D" id="1.10.630.10">
    <property type="entry name" value="Cytochrome P450"/>
    <property type="match status" value="1"/>
</dbReference>
<sequence length="145" mass="16407">HFLSTSKEVQDKLYQELQDVLGSDPVSLDKIPQLRYCQQVLNETVRTAKLTPVAARLQEVEGKVDQHVIPKETLVIYALGVVLQDADTWSVLLRLDLGLLYLCFCHFLRSQLVSVAWITVCGVIFTICHLQLLLTKELTYNLPLG</sequence>
<dbReference type="GO" id="GO:0005506">
    <property type="term" value="F:iron ion binding"/>
    <property type="evidence" value="ECO:0007669"/>
    <property type="project" value="InterPro"/>
</dbReference>
<evidence type="ECO:0000313" key="4">
    <source>
        <dbReference type="Proteomes" id="UP000261380"/>
    </source>
</evidence>
<dbReference type="Proteomes" id="UP000261380">
    <property type="component" value="Unplaced"/>
</dbReference>
<accession>A0A3B5MUL5</accession>
<keyword evidence="2" id="KW-0812">Transmembrane</keyword>
<keyword evidence="2" id="KW-0472">Membrane</keyword>
<dbReference type="InterPro" id="IPR036396">
    <property type="entry name" value="Cyt_P450_sf"/>
</dbReference>
<proteinExistence type="inferred from homology"/>
<comment type="similarity">
    <text evidence="1">Belongs to the cytochrome P450 family.</text>
</comment>
<dbReference type="GO" id="GO:0004497">
    <property type="term" value="F:monooxygenase activity"/>
    <property type="evidence" value="ECO:0007669"/>
    <property type="project" value="InterPro"/>
</dbReference>
<dbReference type="SUPFAM" id="SSF48264">
    <property type="entry name" value="Cytochrome P450"/>
    <property type="match status" value="1"/>
</dbReference>
<dbReference type="GO" id="GO:0016705">
    <property type="term" value="F:oxidoreductase activity, acting on paired donors, with incorporation or reduction of molecular oxygen"/>
    <property type="evidence" value="ECO:0007669"/>
    <property type="project" value="InterPro"/>
</dbReference>
<dbReference type="Pfam" id="PF00067">
    <property type="entry name" value="p450"/>
    <property type="match status" value="1"/>
</dbReference>
<keyword evidence="4" id="KW-1185">Reference proteome</keyword>
<evidence type="ECO:0000313" key="3">
    <source>
        <dbReference type="Ensembl" id="ENSXCOP00000027458.1"/>
    </source>
</evidence>
<protein>
    <submittedName>
        <fullName evidence="3">Uncharacterized protein</fullName>
    </submittedName>
</protein>
<dbReference type="AlphaFoldDB" id="A0A3B5MUL5"/>
<dbReference type="PANTHER" id="PTHR24280">
    <property type="entry name" value="CYTOCHROME P450 20A1"/>
    <property type="match status" value="1"/>
</dbReference>
<evidence type="ECO:0000256" key="1">
    <source>
        <dbReference type="ARBA" id="ARBA00010617"/>
    </source>
</evidence>
<keyword evidence="2" id="KW-1133">Transmembrane helix</keyword>
<dbReference type="InterPro" id="IPR001128">
    <property type="entry name" value="Cyt_P450"/>
</dbReference>
<dbReference type="PANTHER" id="PTHR24280:SF4">
    <property type="entry name" value="CYTOCHROME P450 20A1"/>
    <property type="match status" value="1"/>
</dbReference>
<dbReference type="GO" id="GO:0016020">
    <property type="term" value="C:membrane"/>
    <property type="evidence" value="ECO:0007669"/>
    <property type="project" value="TreeGrafter"/>
</dbReference>
<dbReference type="GeneTree" id="ENSGT00500000044939"/>
<reference evidence="3" key="1">
    <citation type="submission" date="2025-08" db="UniProtKB">
        <authorList>
            <consortium name="Ensembl"/>
        </authorList>
    </citation>
    <scope>IDENTIFICATION</scope>
</reference>